<name>A0ABV6J293_9BACL</name>
<evidence type="ECO:0000313" key="2">
    <source>
        <dbReference type="Proteomes" id="UP001589818"/>
    </source>
</evidence>
<dbReference type="RefSeq" id="WP_204822159.1">
    <property type="nucleotide sequence ID" value="NZ_JANHOF010000005.1"/>
</dbReference>
<gene>
    <name evidence="1" type="ORF">ACFFJ8_01260</name>
</gene>
<organism evidence="1 2">
    <name type="scientific">Paenibacillus mendelii</name>
    <dbReference type="NCBI Taxonomy" id="206163"/>
    <lineage>
        <taxon>Bacteria</taxon>
        <taxon>Bacillati</taxon>
        <taxon>Bacillota</taxon>
        <taxon>Bacilli</taxon>
        <taxon>Bacillales</taxon>
        <taxon>Paenibacillaceae</taxon>
        <taxon>Paenibacillus</taxon>
    </lineage>
</organism>
<comment type="caution">
    <text evidence="1">The sequence shown here is derived from an EMBL/GenBank/DDBJ whole genome shotgun (WGS) entry which is preliminary data.</text>
</comment>
<keyword evidence="2" id="KW-1185">Reference proteome</keyword>
<evidence type="ECO:0000313" key="1">
    <source>
        <dbReference type="EMBL" id="MFC0389994.1"/>
    </source>
</evidence>
<protein>
    <submittedName>
        <fullName evidence="1">Uncharacterized protein</fullName>
    </submittedName>
</protein>
<dbReference type="Proteomes" id="UP001589818">
    <property type="component" value="Unassembled WGS sequence"/>
</dbReference>
<accession>A0ABV6J293</accession>
<proteinExistence type="predicted"/>
<reference evidence="1 2" key="1">
    <citation type="submission" date="2024-09" db="EMBL/GenBank/DDBJ databases">
        <authorList>
            <person name="Sun Q."/>
            <person name="Mori K."/>
        </authorList>
    </citation>
    <scope>NUCLEOTIDE SEQUENCE [LARGE SCALE GENOMIC DNA]</scope>
    <source>
        <strain evidence="1 2">CCM 4839</strain>
    </source>
</reference>
<sequence length="48" mass="5435">MSIAKVEYPMVRIPAGEIQLRDDRIKTTWTAQVNALLLAPLYGYESVI</sequence>
<dbReference type="EMBL" id="JBHLVF010000005">
    <property type="protein sequence ID" value="MFC0389994.1"/>
    <property type="molecule type" value="Genomic_DNA"/>
</dbReference>